<protein>
    <recommendedName>
        <fullName evidence="4">F-box domain-containing protein</fullName>
    </recommendedName>
</protein>
<sequence length="467" mass="53505">MAVPQQKELAQYLATQPSMPPTRTPRQTRLNKAFDAVKRFIWTPLKATSIACATMVKGSARWTSTVHPERRECLEEERDIVQLSPVAPLSMEVENPLPSDPRPGMEVDTLPPPVSKRRRIQPGRACKRPRSPSPDTSIERTHKRPKATSNPPPKPTRPPLPVEIWSHIFSMLLPGIRQRHADHLWYYKCLPKTCQMFKRLVDDSYIYRNRIPTTISIVPVDTAGTVRSLEGDRPGYNVLKSGHVLALKNSTKELFGPWTPVVQRAYPYPPEQRVHPREYYRTVNPNFPLQSDTLAKPLSRVEDPELIRLEADYMSPGEKWPRIFFPYSSSPLYVYWKEPKDGECAVWEPADLEELARRTLESQLGEPIILKIEKLVMNFALPEHIPSLLYYVPCTSTGLNGSDLRMSLFKDPLVRDSELSILAPREIWTNQSLFPPLSVFSRTIPMKTKYEKSLERIVAKPYVLALV</sequence>
<feature type="compositionally biased region" description="Basic residues" evidence="1">
    <location>
        <begin position="115"/>
        <end position="130"/>
    </location>
</feature>
<proteinExistence type="predicted"/>
<feature type="region of interest" description="Disordered" evidence="1">
    <location>
        <begin position="85"/>
        <end position="159"/>
    </location>
</feature>
<dbReference type="AlphaFoldDB" id="A0A138ZWS0"/>
<feature type="compositionally biased region" description="Pro residues" evidence="1">
    <location>
        <begin position="150"/>
        <end position="159"/>
    </location>
</feature>
<evidence type="ECO:0000313" key="2">
    <source>
        <dbReference type="EMBL" id="KXS08904.1"/>
    </source>
</evidence>
<evidence type="ECO:0008006" key="4">
    <source>
        <dbReference type="Google" id="ProtNLM"/>
    </source>
</evidence>
<accession>A0A138ZWS0</accession>
<evidence type="ECO:0000256" key="1">
    <source>
        <dbReference type="SAM" id="MobiDB-lite"/>
    </source>
</evidence>
<keyword evidence="3" id="KW-1185">Reference proteome</keyword>
<evidence type="ECO:0000313" key="3">
    <source>
        <dbReference type="Proteomes" id="UP000070544"/>
    </source>
</evidence>
<reference evidence="2 3" key="1">
    <citation type="journal article" date="2015" name="Genome Biol. Evol.">
        <title>Phylogenomic analyses indicate that early fungi evolved digesting cell walls of algal ancestors of land plants.</title>
        <authorList>
            <person name="Chang Y."/>
            <person name="Wang S."/>
            <person name="Sekimoto S."/>
            <person name="Aerts A.L."/>
            <person name="Choi C."/>
            <person name="Clum A."/>
            <person name="LaButti K.M."/>
            <person name="Lindquist E.A."/>
            <person name="Yee Ngan C."/>
            <person name="Ohm R.A."/>
            <person name="Salamov A.A."/>
            <person name="Grigoriev I.V."/>
            <person name="Spatafora J.W."/>
            <person name="Berbee M.L."/>
        </authorList>
    </citation>
    <scope>NUCLEOTIDE SEQUENCE [LARGE SCALE GENOMIC DNA]</scope>
    <source>
        <strain evidence="2 3">JEL478</strain>
    </source>
</reference>
<name>A0A138ZWS0_GONPJ</name>
<dbReference type="Proteomes" id="UP000070544">
    <property type="component" value="Unassembled WGS sequence"/>
</dbReference>
<organism evidence="2 3">
    <name type="scientific">Gonapodya prolifera (strain JEL478)</name>
    <name type="common">Monoblepharis prolifera</name>
    <dbReference type="NCBI Taxonomy" id="1344416"/>
    <lineage>
        <taxon>Eukaryota</taxon>
        <taxon>Fungi</taxon>
        <taxon>Fungi incertae sedis</taxon>
        <taxon>Chytridiomycota</taxon>
        <taxon>Chytridiomycota incertae sedis</taxon>
        <taxon>Monoblepharidomycetes</taxon>
        <taxon>Monoblepharidales</taxon>
        <taxon>Gonapodyaceae</taxon>
        <taxon>Gonapodya</taxon>
    </lineage>
</organism>
<dbReference type="OrthoDB" id="2183399at2759"/>
<dbReference type="EMBL" id="KQ965927">
    <property type="protein sequence ID" value="KXS08904.1"/>
    <property type="molecule type" value="Genomic_DNA"/>
</dbReference>
<gene>
    <name evidence="2" type="ORF">M427DRAFT_161293</name>
</gene>